<sequence>MSANMLRLMLVDAAALLKAESYHEAQEAGRRVTQFDPNNFQAFMCVGLASFHLKQWEDCEEAYRRAAELKPELPAPWKHLVDLFEAKKDVKSKLAPLEKLVDINLRGNKIKRCQKWVAEVATTALELKMFPKAFDSWYSLVGKQSGELELSLEKTPNEDLPSLLHIWLDLADLLQRPGFSLSDCKGSYSMDEISSQFFAVASHSDWSAQKQEDIALWERMDAAIAYFMRFHLDTLKHSAKESAILKTVDALAVSIIEWFPEAKTPAEFLLLRSEDQDSRKFVSSFSCKYRHVMFSCVIERLTIAIEFETAKEIATRLHIKYPKSPMALARERLAEAFAGYSSSTFQECALCVRAQVEFASLALASHDVEACLHRLAVARKVVADKAKALVSKGPLSNVYSEDKVVFMTACACEHSGESDKALELYRRVLGSADVRLAVRAAIAAAELLAGKGEFHEAMNVIDSVSLSTIEDESLGAIALCLRGWMQYQLGDLEEARMLLEANLRKIELSDMSARGRALKRVAIVYWHVGGTLQTAKTGCFGQLLQAAKLTPSDGEIFSWLGKWYQEIANDILRAEKCYLKALSLSSWDEQAGMNLSKLYDMQGNYEANVRLWEQVTKNNETAPTWALLRLVQHLVEQHDETAVEKMHLLLRHSPGNAQYWVILAHIYRTFEKHVSARKSYLKAIELGEESWCVRCELARIEGFLLLFDDALGRIKPVVMGKLSDEEPDLAVASMLYSNLLFQQAKYLCADGLYGKAAENLKEAACRTKQLLSTFSESVEAHKLMGDIHCFAFYLSPEDFTTEESSWIDFISEGRIAYETAARMSETQRPLDGVVMAERYYDLGLSYWYQVQALNNMQGRQSSAFSTRDGEEDAAIATMKANASLNFKLALEHDPACSLAWNGLALVSNHVLIKQFAWARSIQTSSNFDAAWANLGMFYLTLVDTVPSVTSLAQKSLLQLQSVNPSNPAMWNGYAMLARGHASSRFQQRKIIEAFDCALQTGLDLDALLGLSLALLTYGDSVGESITDAPEHGKEQIMFYLKKYLERDPFNGTAWHALGMLQHRLGLYSSALISYTRAASLPQAPETHEWDTLLATLGDQLCNTRSASTDETAVLQKITAHLNTSGETFAALQVVLHGLNLYREAKGNDSLDILQALLSKEEHELSKESESIALIGLSLSSLLMDKCMPQATRLATACKTYLLLSLDQAPATLSCRDYRNLRFVELHERWIGAEDASRRRLQTLWQAHNGSSNLMLWMRLALLTIDSQGLEVSHCLAEYLQSGASSSPTPGKETMDHIVLDALLGLFKSSTSGTKQVGSDSLKLVRTQPWNPHAYIMAGASVLKRMCLEPKQEAFHDVLRPLVRLLQTGLLLSVGASGYEYSSAQLELLMSYCLVKLGEHDEAIATSTRALNRVVADKKSGAMTQSLDTDLLEARLLSISNPAEAIKKYLTTIATVSDGTASCSGRFVPILMELGGLYEEQEHVDAAITVWKLVVTLTATKSDEIDDEVSSAATLSTANCDLAAGFLANLRLSLLHGKRNNVKSARKYIKVARTIADASLDATSSTVVAFVESVLASTR</sequence>
<comment type="caution">
    <text evidence="1">The sequence shown here is derived from an EMBL/GenBank/DDBJ whole genome shotgun (WGS) entry which is preliminary data.</text>
</comment>
<evidence type="ECO:0000313" key="2">
    <source>
        <dbReference type="Proteomes" id="UP001163321"/>
    </source>
</evidence>
<proteinExistence type="predicted"/>
<dbReference type="EMBL" id="CM047587">
    <property type="protein sequence ID" value="KAI9906750.1"/>
    <property type="molecule type" value="Genomic_DNA"/>
</dbReference>
<evidence type="ECO:0000313" key="1">
    <source>
        <dbReference type="EMBL" id="KAI9906750.1"/>
    </source>
</evidence>
<dbReference type="Proteomes" id="UP001163321">
    <property type="component" value="Chromosome 8"/>
</dbReference>
<reference evidence="1 2" key="1">
    <citation type="journal article" date="2022" name="bioRxiv">
        <title>The genome of the oomycete Peronosclerospora sorghi, a cosmopolitan pathogen of maize and sorghum, is inflated with dispersed pseudogenes.</title>
        <authorList>
            <person name="Fletcher K."/>
            <person name="Martin F."/>
            <person name="Isakeit T."/>
            <person name="Cavanaugh K."/>
            <person name="Magill C."/>
            <person name="Michelmore R."/>
        </authorList>
    </citation>
    <scope>NUCLEOTIDE SEQUENCE [LARGE SCALE GENOMIC DNA]</scope>
    <source>
        <strain evidence="1">P6</strain>
    </source>
</reference>
<organism evidence="1 2">
    <name type="scientific">Peronosclerospora sorghi</name>
    <dbReference type="NCBI Taxonomy" id="230839"/>
    <lineage>
        <taxon>Eukaryota</taxon>
        <taxon>Sar</taxon>
        <taxon>Stramenopiles</taxon>
        <taxon>Oomycota</taxon>
        <taxon>Peronosporomycetes</taxon>
        <taxon>Peronosporales</taxon>
        <taxon>Peronosporaceae</taxon>
        <taxon>Peronosclerospora</taxon>
    </lineage>
</organism>
<protein>
    <submittedName>
        <fullName evidence="1">Uncharacterized protein</fullName>
    </submittedName>
</protein>
<gene>
    <name evidence="1" type="ORF">PsorP6_004433</name>
</gene>
<keyword evidence="2" id="KW-1185">Reference proteome</keyword>
<accession>A0ACC0VK47</accession>
<name>A0ACC0VK47_9STRA</name>